<protein>
    <submittedName>
        <fullName evidence="1">Uncharacterized protein</fullName>
    </submittedName>
</protein>
<sequence>MSININVEFSQMSLEKTQPSKAPLPVGGENALHQKLPGSVGVGVCFFIKSSLAVGVGTSSIKSPWPVGGGVCFYIKSSLAGGE</sequence>
<dbReference type="EMBL" id="BGPR01001469">
    <property type="protein sequence ID" value="GBM54678.1"/>
    <property type="molecule type" value="Genomic_DNA"/>
</dbReference>
<keyword evidence="2" id="KW-1185">Reference proteome</keyword>
<dbReference type="AlphaFoldDB" id="A0A4Y2GQ53"/>
<dbReference type="Proteomes" id="UP000499080">
    <property type="component" value="Unassembled WGS sequence"/>
</dbReference>
<evidence type="ECO:0000313" key="1">
    <source>
        <dbReference type="EMBL" id="GBM54678.1"/>
    </source>
</evidence>
<accession>A0A4Y2GQ53</accession>
<reference evidence="1 2" key="1">
    <citation type="journal article" date="2019" name="Sci. Rep.">
        <title>Orb-weaving spider Araneus ventricosus genome elucidates the spidroin gene catalogue.</title>
        <authorList>
            <person name="Kono N."/>
            <person name="Nakamura H."/>
            <person name="Ohtoshi R."/>
            <person name="Moran D.A.P."/>
            <person name="Shinohara A."/>
            <person name="Yoshida Y."/>
            <person name="Fujiwara M."/>
            <person name="Mori M."/>
            <person name="Tomita M."/>
            <person name="Arakawa K."/>
        </authorList>
    </citation>
    <scope>NUCLEOTIDE SEQUENCE [LARGE SCALE GENOMIC DNA]</scope>
</reference>
<gene>
    <name evidence="1" type="ORF">AVEN_121553_1</name>
</gene>
<comment type="caution">
    <text evidence="1">The sequence shown here is derived from an EMBL/GenBank/DDBJ whole genome shotgun (WGS) entry which is preliminary data.</text>
</comment>
<organism evidence="1 2">
    <name type="scientific">Araneus ventricosus</name>
    <name type="common">Orbweaver spider</name>
    <name type="synonym">Epeira ventricosa</name>
    <dbReference type="NCBI Taxonomy" id="182803"/>
    <lineage>
        <taxon>Eukaryota</taxon>
        <taxon>Metazoa</taxon>
        <taxon>Ecdysozoa</taxon>
        <taxon>Arthropoda</taxon>
        <taxon>Chelicerata</taxon>
        <taxon>Arachnida</taxon>
        <taxon>Araneae</taxon>
        <taxon>Araneomorphae</taxon>
        <taxon>Entelegynae</taxon>
        <taxon>Araneoidea</taxon>
        <taxon>Araneidae</taxon>
        <taxon>Araneus</taxon>
    </lineage>
</organism>
<evidence type="ECO:0000313" key="2">
    <source>
        <dbReference type="Proteomes" id="UP000499080"/>
    </source>
</evidence>
<proteinExistence type="predicted"/>
<name>A0A4Y2GQ53_ARAVE</name>